<proteinExistence type="predicted"/>
<organism evidence="1">
    <name type="scientific">marine sediment metagenome</name>
    <dbReference type="NCBI Taxonomy" id="412755"/>
    <lineage>
        <taxon>unclassified sequences</taxon>
        <taxon>metagenomes</taxon>
        <taxon>ecological metagenomes</taxon>
    </lineage>
</organism>
<feature type="non-terminal residue" evidence="1">
    <location>
        <position position="104"/>
    </location>
</feature>
<evidence type="ECO:0000313" key="1">
    <source>
        <dbReference type="EMBL" id="GAG22443.1"/>
    </source>
</evidence>
<protein>
    <submittedName>
        <fullName evidence="1">Uncharacterized protein</fullName>
    </submittedName>
</protein>
<sequence>MTTIFQRYELPIAYSMIAAARRIRPRRDGRHPFEQYFLFWTAFNNIYTTIAHSEGCRTHIKENDDGSIVTIANGNVNIPEVVIVSEREQIHLAFQEFVDDLKHT</sequence>
<accession>X0WCY2</accession>
<dbReference type="EMBL" id="BARS01037100">
    <property type="protein sequence ID" value="GAG22443.1"/>
    <property type="molecule type" value="Genomic_DNA"/>
</dbReference>
<dbReference type="AlphaFoldDB" id="X0WCY2"/>
<comment type="caution">
    <text evidence="1">The sequence shown here is derived from an EMBL/GenBank/DDBJ whole genome shotgun (WGS) entry which is preliminary data.</text>
</comment>
<gene>
    <name evidence="1" type="ORF">S01H1_56923</name>
</gene>
<reference evidence="1" key="1">
    <citation type="journal article" date="2014" name="Front. Microbiol.">
        <title>High frequency of phylogenetically diverse reductive dehalogenase-homologous genes in deep subseafloor sedimentary metagenomes.</title>
        <authorList>
            <person name="Kawai M."/>
            <person name="Futagami T."/>
            <person name="Toyoda A."/>
            <person name="Takaki Y."/>
            <person name="Nishi S."/>
            <person name="Hori S."/>
            <person name="Arai W."/>
            <person name="Tsubouchi T."/>
            <person name="Morono Y."/>
            <person name="Uchiyama I."/>
            <person name="Ito T."/>
            <person name="Fujiyama A."/>
            <person name="Inagaki F."/>
            <person name="Takami H."/>
        </authorList>
    </citation>
    <scope>NUCLEOTIDE SEQUENCE</scope>
    <source>
        <strain evidence="1">Expedition CK06-06</strain>
    </source>
</reference>
<name>X0WCY2_9ZZZZ</name>